<reference evidence="2" key="1">
    <citation type="journal article" date="2019" name="Int. J. Syst. Evol. Microbiol.">
        <title>The Global Catalogue of Microorganisms (GCM) 10K type strain sequencing project: providing services to taxonomists for standard genome sequencing and annotation.</title>
        <authorList>
            <consortium name="The Broad Institute Genomics Platform"/>
            <consortium name="The Broad Institute Genome Sequencing Center for Infectious Disease"/>
            <person name="Wu L."/>
            <person name="Ma J."/>
        </authorList>
    </citation>
    <scope>NUCLEOTIDE SEQUENCE [LARGE SCALE GENOMIC DNA]</scope>
    <source>
        <strain evidence="2">JCM 9651</strain>
    </source>
</reference>
<evidence type="ECO:0000313" key="1">
    <source>
        <dbReference type="EMBL" id="GAA3378625.1"/>
    </source>
</evidence>
<accession>A0ABP6SK70</accession>
<sequence length="121" mass="13245">MRPGGRPAHPRPVRARLLRHRPGESLEFGYPLLRLPALVECGTRALIAAAFGGSEGELPYAKRLLTAMDKSMLLLADAAFDGNEFLDAVHQSGARFLVRSGARCVPTPAEHLGERQITQFR</sequence>
<keyword evidence="2" id="KW-1185">Reference proteome</keyword>
<organism evidence="1 2">
    <name type="scientific">Streptomyces sannanensis</name>
    <dbReference type="NCBI Taxonomy" id="285536"/>
    <lineage>
        <taxon>Bacteria</taxon>
        <taxon>Bacillati</taxon>
        <taxon>Actinomycetota</taxon>
        <taxon>Actinomycetes</taxon>
        <taxon>Kitasatosporales</taxon>
        <taxon>Streptomycetaceae</taxon>
        <taxon>Streptomyces</taxon>
    </lineage>
</organism>
<dbReference type="EMBL" id="BAAAYL010000001">
    <property type="protein sequence ID" value="GAA3378625.1"/>
    <property type="molecule type" value="Genomic_DNA"/>
</dbReference>
<evidence type="ECO:0008006" key="3">
    <source>
        <dbReference type="Google" id="ProtNLM"/>
    </source>
</evidence>
<dbReference type="Proteomes" id="UP001499990">
    <property type="component" value="Unassembled WGS sequence"/>
</dbReference>
<gene>
    <name evidence="1" type="ORF">GCM10020367_58910</name>
</gene>
<comment type="caution">
    <text evidence="1">The sequence shown here is derived from an EMBL/GenBank/DDBJ whole genome shotgun (WGS) entry which is preliminary data.</text>
</comment>
<protein>
    <recommendedName>
        <fullName evidence="3">Transposase IS4-like domain-containing protein</fullName>
    </recommendedName>
</protein>
<name>A0ABP6SK70_9ACTN</name>
<proteinExistence type="predicted"/>
<evidence type="ECO:0000313" key="2">
    <source>
        <dbReference type="Proteomes" id="UP001499990"/>
    </source>
</evidence>